<dbReference type="EMBL" id="JAJTWU010000001">
    <property type="protein sequence ID" value="MCE4553111.1"/>
    <property type="molecule type" value="Genomic_DNA"/>
</dbReference>
<dbReference type="SUPFAM" id="SSF47384">
    <property type="entry name" value="Homodimeric domain of signal transducing histidine kinase"/>
    <property type="match status" value="1"/>
</dbReference>
<dbReference type="InterPro" id="IPR011006">
    <property type="entry name" value="CheY-like_superfamily"/>
</dbReference>
<dbReference type="InterPro" id="IPR001789">
    <property type="entry name" value="Sig_transdc_resp-reg_receiver"/>
</dbReference>
<feature type="domain" description="Histidine kinase" evidence="5">
    <location>
        <begin position="411"/>
        <end position="631"/>
    </location>
</feature>
<keyword evidence="4" id="KW-1133">Transmembrane helix</keyword>
<evidence type="ECO:0000259" key="6">
    <source>
        <dbReference type="PROSITE" id="PS50110"/>
    </source>
</evidence>
<dbReference type="CDD" id="cd18774">
    <property type="entry name" value="PDC2_HK_sensor"/>
    <property type="match status" value="1"/>
</dbReference>
<dbReference type="InterPro" id="IPR036097">
    <property type="entry name" value="HisK_dim/P_sf"/>
</dbReference>
<dbReference type="SMART" id="SM00448">
    <property type="entry name" value="REC"/>
    <property type="match status" value="1"/>
</dbReference>
<accession>A0ABS8XQJ1</accession>
<dbReference type="InterPro" id="IPR005467">
    <property type="entry name" value="His_kinase_dom"/>
</dbReference>
<dbReference type="Gene3D" id="3.30.565.10">
    <property type="entry name" value="Histidine kinase-like ATPase, C-terminal domain"/>
    <property type="match status" value="1"/>
</dbReference>
<evidence type="ECO:0000256" key="4">
    <source>
        <dbReference type="SAM" id="Phobius"/>
    </source>
</evidence>
<dbReference type="SMART" id="SM00387">
    <property type="entry name" value="HATPase_c"/>
    <property type="match status" value="1"/>
</dbReference>
<keyword evidence="3" id="KW-0597">Phosphoprotein</keyword>
<comment type="caution">
    <text evidence="7">The sequence shown here is derived from an EMBL/GenBank/DDBJ whole genome shotgun (WGS) entry which is preliminary data.</text>
</comment>
<proteinExistence type="predicted"/>
<dbReference type="RefSeq" id="WP_233369820.1">
    <property type="nucleotide sequence ID" value="NZ_JAJTWU010000001.1"/>
</dbReference>
<dbReference type="Pfam" id="PF00072">
    <property type="entry name" value="Response_reg"/>
    <property type="match status" value="1"/>
</dbReference>
<evidence type="ECO:0000313" key="7">
    <source>
        <dbReference type="EMBL" id="MCE4553111.1"/>
    </source>
</evidence>
<reference evidence="7 8" key="1">
    <citation type="submission" date="2021-12" db="EMBL/GenBank/DDBJ databases">
        <title>Genome seq of P8.</title>
        <authorList>
            <person name="Seo T."/>
        </authorList>
    </citation>
    <scope>NUCLEOTIDE SEQUENCE [LARGE SCALE GENOMIC DNA]</scope>
    <source>
        <strain evidence="7 8">P8</strain>
    </source>
</reference>
<dbReference type="Gene3D" id="6.10.340.10">
    <property type="match status" value="1"/>
</dbReference>
<feature type="transmembrane region" description="Helical" evidence="4">
    <location>
        <begin position="34"/>
        <end position="54"/>
    </location>
</feature>
<evidence type="ECO:0000313" key="8">
    <source>
        <dbReference type="Proteomes" id="UP001200741"/>
    </source>
</evidence>
<dbReference type="Gene3D" id="3.40.50.2300">
    <property type="match status" value="1"/>
</dbReference>
<gene>
    <name evidence="7" type="ORF">LXT13_01450</name>
</gene>
<feature type="modified residue" description="4-aspartylphosphate" evidence="3">
    <location>
        <position position="703"/>
    </location>
</feature>
<comment type="catalytic activity">
    <reaction evidence="1">
        <text>ATP + protein L-histidine = ADP + protein N-phospho-L-histidine.</text>
        <dbReference type="EC" id="2.7.13.3"/>
    </reaction>
</comment>
<dbReference type="PANTHER" id="PTHR43065:SF49">
    <property type="entry name" value="HISTIDINE KINASE"/>
    <property type="match status" value="1"/>
</dbReference>
<evidence type="ECO:0000256" key="3">
    <source>
        <dbReference type="PROSITE-ProRule" id="PRU00169"/>
    </source>
</evidence>
<dbReference type="EC" id="2.7.13.3" evidence="2"/>
<name>A0ABS8XQJ1_9BURK</name>
<keyword evidence="4" id="KW-0472">Membrane</keyword>
<organism evidence="7 8">
    <name type="scientific">Pelomonas cellulosilytica</name>
    <dbReference type="NCBI Taxonomy" id="2906762"/>
    <lineage>
        <taxon>Bacteria</taxon>
        <taxon>Pseudomonadati</taxon>
        <taxon>Pseudomonadota</taxon>
        <taxon>Betaproteobacteria</taxon>
        <taxon>Burkholderiales</taxon>
        <taxon>Sphaerotilaceae</taxon>
        <taxon>Roseateles</taxon>
    </lineage>
</organism>
<dbReference type="PROSITE" id="PS50109">
    <property type="entry name" value="HIS_KIN"/>
    <property type="match status" value="1"/>
</dbReference>
<dbReference type="PRINTS" id="PR00344">
    <property type="entry name" value="BCTRLSENSOR"/>
</dbReference>
<feature type="domain" description="Response regulatory" evidence="6">
    <location>
        <begin position="653"/>
        <end position="764"/>
    </location>
</feature>
<evidence type="ECO:0000256" key="1">
    <source>
        <dbReference type="ARBA" id="ARBA00000085"/>
    </source>
</evidence>
<dbReference type="Proteomes" id="UP001200741">
    <property type="component" value="Unassembled WGS sequence"/>
</dbReference>
<dbReference type="PANTHER" id="PTHR43065">
    <property type="entry name" value="SENSOR HISTIDINE KINASE"/>
    <property type="match status" value="1"/>
</dbReference>
<evidence type="ECO:0000256" key="2">
    <source>
        <dbReference type="ARBA" id="ARBA00012438"/>
    </source>
</evidence>
<protein>
    <recommendedName>
        <fullName evidence="2">histidine kinase</fullName>
        <ecNumber evidence="2">2.7.13.3</ecNumber>
    </recommendedName>
</protein>
<dbReference type="InterPro" id="IPR004358">
    <property type="entry name" value="Sig_transdc_His_kin-like_C"/>
</dbReference>
<dbReference type="SUPFAM" id="SSF52172">
    <property type="entry name" value="CheY-like"/>
    <property type="match status" value="1"/>
</dbReference>
<dbReference type="Pfam" id="PF02518">
    <property type="entry name" value="HATPase_c"/>
    <property type="match status" value="1"/>
</dbReference>
<dbReference type="SUPFAM" id="SSF55874">
    <property type="entry name" value="ATPase domain of HSP90 chaperone/DNA topoisomerase II/histidine kinase"/>
    <property type="match status" value="1"/>
</dbReference>
<keyword evidence="4" id="KW-0812">Transmembrane</keyword>
<dbReference type="PROSITE" id="PS50110">
    <property type="entry name" value="RESPONSE_REGULATORY"/>
    <property type="match status" value="1"/>
</dbReference>
<keyword evidence="8" id="KW-1185">Reference proteome</keyword>
<evidence type="ECO:0000259" key="5">
    <source>
        <dbReference type="PROSITE" id="PS50109"/>
    </source>
</evidence>
<dbReference type="InterPro" id="IPR036890">
    <property type="entry name" value="HATPase_C_sf"/>
</dbReference>
<dbReference type="Gene3D" id="1.10.287.130">
    <property type="match status" value="1"/>
</dbReference>
<feature type="transmembrane region" description="Helical" evidence="4">
    <location>
        <begin position="302"/>
        <end position="324"/>
    </location>
</feature>
<sequence length="777" mass="82392">MLLGDTLAPLSLRLPDAGVHLTHLSMPVTIRSRLLLLVLSVVLPGMLGVAWLIGSTYEAERDAHNRTLRDTARALSMLVDSELARRATIAHVLSQSPELDGAIALEPERRQAFEQQARRTMQGLDGWVELHAPGRVLLSTRLPQGSRGDTSGPATLRASALMLPLQPLARAAGDPSPSDELYAAWVEPVRRNGELLYNIVVTVRPSELQRIVQAQANPGWIGTVMDSAGRVVARQPGGAAFTGRAVGPQLRERMANAREGLFQLTSLDGSPTVGYFSTSPLGWSYVSAMPREAFAGRMPAEVLRVVVGALTLTALAVAGAMWVARRIEQPIRALKTAAQDLQAGRQVQTRPTGIAECDEVAEALASAGRTMAGARSELERSVAQAVDRTRLVEQRGAQSQRVEALGRLTGGVAHEFNNLLGIISNSMHLMRRHAAADELQAPLAATQRAVDKGSQLTQHLLRFSGRRPGMRMQTVLLGRYLPEVQELLRSVLGRRIDIRVQVAPSIHAVRVDASELDLALVNLALNAHDAMPNGGELCLRAGNATADDLEGLALPPGDYVVVTVSDDGIGMDEELAGHAFEPFFTTKPVGQGSGLGLCQVYGFATQAGGTARLSSTPSIGTTVSLLLPVAGAGGDDRPEAFAPPSPQGLAGATVLLVEDDESLGDVTAALLMAHGARVIRAAHAEAALRLLDAGAAIDIVLSDIVMPGSMDGVALARRLREQRQGLPVVLITGFSNTAMSDGEFPVLRKPCPPDELLAALQASIAIARSASPPQRAR</sequence>
<dbReference type="InterPro" id="IPR003594">
    <property type="entry name" value="HATPase_dom"/>
</dbReference>